<dbReference type="Proteomes" id="UP000799439">
    <property type="component" value="Unassembled WGS sequence"/>
</dbReference>
<evidence type="ECO:0008006" key="4">
    <source>
        <dbReference type="Google" id="ProtNLM"/>
    </source>
</evidence>
<proteinExistence type="predicted"/>
<accession>A0A9P4IW67</accession>
<evidence type="ECO:0000256" key="1">
    <source>
        <dbReference type="SAM" id="SignalP"/>
    </source>
</evidence>
<dbReference type="EMBL" id="ML996088">
    <property type="protein sequence ID" value="KAF2151058.1"/>
    <property type="molecule type" value="Genomic_DNA"/>
</dbReference>
<organism evidence="2 3">
    <name type="scientific">Myriangium duriaei CBS 260.36</name>
    <dbReference type="NCBI Taxonomy" id="1168546"/>
    <lineage>
        <taxon>Eukaryota</taxon>
        <taxon>Fungi</taxon>
        <taxon>Dikarya</taxon>
        <taxon>Ascomycota</taxon>
        <taxon>Pezizomycotina</taxon>
        <taxon>Dothideomycetes</taxon>
        <taxon>Dothideomycetidae</taxon>
        <taxon>Myriangiales</taxon>
        <taxon>Myriangiaceae</taxon>
        <taxon>Myriangium</taxon>
    </lineage>
</organism>
<comment type="caution">
    <text evidence="2">The sequence shown here is derived from an EMBL/GenBank/DDBJ whole genome shotgun (WGS) entry which is preliminary data.</text>
</comment>
<evidence type="ECO:0000313" key="2">
    <source>
        <dbReference type="EMBL" id="KAF2151058.1"/>
    </source>
</evidence>
<keyword evidence="1" id="KW-0732">Signal</keyword>
<keyword evidence="3" id="KW-1185">Reference proteome</keyword>
<gene>
    <name evidence="2" type="ORF">K461DRAFT_279831</name>
</gene>
<feature type="signal peptide" evidence="1">
    <location>
        <begin position="1"/>
        <end position="18"/>
    </location>
</feature>
<protein>
    <recommendedName>
        <fullName evidence="4">Chitin-binding type-1 domain-containing protein</fullName>
    </recommendedName>
</protein>
<reference evidence="2" key="1">
    <citation type="journal article" date="2020" name="Stud. Mycol.">
        <title>101 Dothideomycetes genomes: a test case for predicting lifestyles and emergence of pathogens.</title>
        <authorList>
            <person name="Haridas S."/>
            <person name="Albert R."/>
            <person name="Binder M."/>
            <person name="Bloem J."/>
            <person name="Labutti K."/>
            <person name="Salamov A."/>
            <person name="Andreopoulos B."/>
            <person name="Baker S."/>
            <person name="Barry K."/>
            <person name="Bills G."/>
            <person name="Bluhm B."/>
            <person name="Cannon C."/>
            <person name="Castanera R."/>
            <person name="Culley D."/>
            <person name="Daum C."/>
            <person name="Ezra D."/>
            <person name="Gonzalez J."/>
            <person name="Henrissat B."/>
            <person name="Kuo A."/>
            <person name="Liang C."/>
            <person name="Lipzen A."/>
            <person name="Lutzoni F."/>
            <person name="Magnuson J."/>
            <person name="Mondo S."/>
            <person name="Nolan M."/>
            <person name="Ohm R."/>
            <person name="Pangilinan J."/>
            <person name="Park H.-J."/>
            <person name="Ramirez L."/>
            <person name="Alfaro M."/>
            <person name="Sun H."/>
            <person name="Tritt A."/>
            <person name="Yoshinaga Y."/>
            <person name="Zwiers L.-H."/>
            <person name="Turgeon B."/>
            <person name="Goodwin S."/>
            <person name="Spatafora J."/>
            <person name="Crous P."/>
            <person name="Grigoriev I."/>
        </authorList>
    </citation>
    <scope>NUCLEOTIDE SEQUENCE</scope>
    <source>
        <strain evidence="2">CBS 260.36</strain>
    </source>
</reference>
<name>A0A9P4IW67_9PEZI</name>
<dbReference type="AlphaFoldDB" id="A0A9P4IW67"/>
<sequence length="72" mass="7420">MRLSNILLAVMGLSIASGAFIPQKKCKKNSDCYYVGGACGVDGFCGGTGAYCIDSTSCLSVKCAKVEKVCLA</sequence>
<feature type="chain" id="PRO_5040457893" description="Chitin-binding type-1 domain-containing protein" evidence="1">
    <location>
        <begin position="19"/>
        <end position="72"/>
    </location>
</feature>
<evidence type="ECO:0000313" key="3">
    <source>
        <dbReference type="Proteomes" id="UP000799439"/>
    </source>
</evidence>